<dbReference type="InterPro" id="IPR029063">
    <property type="entry name" value="SAM-dependent_MTases_sf"/>
</dbReference>
<keyword evidence="3 4" id="KW-0949">S-adenosyl-L-methionine</keyword>
<keyword evidence="7" id="KW-1185">Reference proteome</keyword>
<proteinExistence type="inferred from homology"/>
<comment type="subcellular location">
    <subcellularLocation>
        <location evidence="4">Nucleus</location>
        <location evidence="4">Nucleolus</location>
    </subcellularLocation>
</comment>
<accession>A0ABR3IVH8</accession>
<keyword evidence="4" id="KW-0539">Nucleus</keyword>
<reference evidence="7" key="1">
    <citation type="submission" date="2024-06" db="EMBL/GenBank/DDBJ databases">
        <title>Multi-omics analyses provide insights into the biosynthesis of the anticancer antibiotic pleurotin in Hohenbuehelia grisea.</title>
        <authorList>
            <person name="Weaver J.A."/>
            <person name="Alberti F."/>
        </authorList>
    </citation>
    <scope>NUCLEOTIDE SEQUENCE [LARGE SCALE GENOMIC DNA]</scope>
    <source>
        <strain evidence="7">T-177</strain>
    </source>
</reference>
<keyword evidence="1 4" id="KW-0489">Methyltransferase</keyword>
<dbReference type="HAMAP" id="MF_03044">
    <property type="entry name" value="BMT2"/>
    <property type="match status" value="1"/>
</dbReference>
<dbReference type="PANTHER" id="PTHR21008">
    <property type="entry name" value="S-ADENOSYLMETHIONINE SENSOR UPSTREAM OF MTORC1-RELATED"/>
    <property type="match status" value="1"/>
</dbReference>
<feature type="compositionally biased region" description="Polar residues" evidence="5">
    <location>
        <begin position="54"/>
        <end position="67"/>
    </location>
</feature>
<dbReference type="EC" id="2.1.1.-" evidence="4"/>
<feature type="region of interest" description="Disordered" evidence="5">
    <location>
        <begin position="48"/>
        <end position="78"/>
    </location>
</feature>
<keyword evidence="2 4" id="KW-0808">Transferase</keyword>
<sequence length="330" mass="36550">MPKARKRKTPITSTDTSDASSSKPQASRTLIRQFHVLLKQQAQLQQSLGLPSGAASSISRPSNTTVPASSSNQSSASVVGSSSSASISFKSKASGSAKPETTSQAARKLELAEVEHEIERLGGLAAYQRMSSIGQGMDRGGGSEKVFISWLRELGVHEHCKNACIRHRLLEVGALKPDNYASCSSWLEVTPMDLRSRHPAIMEQDFLKMNENEHRGKWDLISLSLVVNFVPQPKDRGQMLQLARSMLSEKGYLFLALPLPCVTNSRYLTFEHLNSLMTTIGFAELKSKWKEGGKMAYWLYGKDEPLPINGRFHKKQELRSGNRNNFCILL</sequence>
<feature type="binding site" evidence="4">
    <location>
        <position position="173"/>
    </location>
    <ligand>
        <name>S-adenosyl-L-methionine</name>
        <dbReference type="ChEBI" id="CHEBI:59789"/>
    </ligand>
</feature>
<feature type="compositionally biased region" description="Low complexity" evidence="5">
    <location>
        <begin position="68"/>
        <end position="78"/>
    </location>
</feature>
<evidence type="ECO:0000256" key="5">
    <source>
        <dbReference type="SAM" id="MobiDB-lite"/>
    </source>
</evidence>
<dbReference type="InterPro" id="IPR021867">
    <property type="entry name" value="Bmt2/SAMTOR"/>
</dbReference>
<feature type="region of interest" description="Disordered" evidence="5">
    <location>
        <begin position="1"/>
        <end position="27"/>
    </location>
</feature>
<dbReference type="Proteomes" id="UP001556367">
    <property type="component" value="Unassembled WGS sequence"/>
</dbReference>
<comment type="function">
    <text evidence="4">S-adenosyl-L-methionine-dependent methyltransferase that specifically methylates the N(1) position of an adenine present in helix 65 in 25S rRNA.</text>
</comment>
<comment type="similarity">
    <text evidence="4">Belongs to the BMT2 family.</text>
</comment>
<gene>
    <name evidence="6" type="ORF">HGRIS_013436</name>
</gene>
<evidence type="ECO:0000256" key="4">
    <source>
        <dbReference type="HAMAP-Rule" id="MF_03044"/>
    </source>
</evidence>
<evidence type="ECO:0000313" key="6">
    <source>
        <dbReference type="EMBL" id="KAL0947317.1"/>
    </source>
</evidence>
<evidence type="ECO:0000256" key="1">
    <source>
        <dbReference type="ARBA" id="ARBA00022603"/>
    </source>
</evidence>
<evidence type="ECO:0000256" key="3">
    <source>
        <dbReference type="ARBA" id="ARBA00022691"/>
    </source>
</evidence>
<feature type="compositionally biased region" description="Low complexity" evidence="5">
    <location>
        <begin position="12"/>
        <end position="22"/>
    </location>
</feature>
<dbReference type="Gene3D" id="3.40.50.150">
    <property type="entry name" value="Vaccinia Virus protein VP39"/>
    <property type="match status" value="1"/>
</dbReference>
<dbReference type="EMBL" id="JASNQZ010000015">
    <property type="protein sequence ID" value="KAL0947317.1"/>
    <property type="molecule type" value="Genomic_DNA"/>
</dbReference>
<dbReference type="SUPFAM" id="SSF53335">
    <property type="entry name" value="S-adenosyl-L-methionine-dependent methyltransferases"/>
    <property type="match status" value="1"/>
</dbReference>
<dbReference type="PANTHER" id="PTHR21008:SF1">
    <property type="entry name" value="25S RRNA (ADENINE(2142)-N(1))-METHYLTRANSFERASE"/>
    <property type="match status" value="1"/>
</dbReference>
<dbReference type="Pfam" id="PF11968">
    <property type="entry name" value="Bmt2"/>
    <property type="match status" value="1"/>
</dbReference>
<evidence type="ECO:0000256" key="2">
    <source>
        <dbReference type="ARBA" id="ARBA00022679"/>
    </source>
</evidence>
<comment type="caution">
    <text evidence="6">The sequence shown here is derived from an EMBL/GenBank/DDBJ whole genome shotgun (WGS) entry which is preliminary data.</text>
</comment>
<organism evidence="6 7">
    <name type="scientific">Hohenbuehelia grisea</name>
    <dbReference type="NCBI Taxonomy" id="104357"/>
    <lineage>
        <taxon>Eukaryota</taxon>
        <taxon>Fungi</taxon>
        <taxon>Dikarya</taxon>
        <taxon>Basidiomycota</taxon>
        <taxon>Agaricomycotina</taxon>
        <taxon>Agaricomycetes</taxon>
        <taxon>Agaricomycetidae</taxon>
        <taxon>Agaricales</taxon>
        <taxon>Pleurotineae</taxon>
        <taxon>Pleurotaceae</taxon>
        <taxon>Hohenbuehelia</taxon>
    </lineage>
</organism>
<name>A0ABR3IVH8_9AGAR</name>
<protein>
    <recommendedName>
        <fullName evidence="4">25S rRNA adenine-N(1) methyltransferase</fullName>
        <ecNumber evidence="4">2.1.1.-</ecNumber>
    </recommendedName>
</protein>
<evidence type="ECO:0000313" key="7">
    <source>
        <dbReference type="Proteomes" id="UP001556367"/>
    </source>
</evidence>
<feature type="binding site" evidence="4">
    <location>
        <position position="193"/>
    </location>
    <ligand>
        <name>S-adenosyl-L-methionine</name>
        <dbReference type="ChEBI" id="CHEBI:59789"/>
    </ligand>
</feature>